<evidence type="ECO:0000256" key="2">
    <source>
        <dbReference type="ARBA" id="ARBA00022475"/>
    </source>
</evidence>
<dbReference type="EMBL" id="MG869615">
    <property type="protein sequence ID" value="AWD71999.1"/>
    <property type="molecule type" value="Genomic_DNA"/>
</dbReference>
<evidence type="ECO:0000256" key="1">
    <source>
        <dbReference type="ARBA" id="ARBA00022448"/>
    </source>
</evidence>
<dbReference type="GO" id="GO:0022857">
    <property type="term" value="F:transmembrane transporter activity"/>
    <property type="evidence" value="ECO:0007669"/>
    <property type="project" value="InterPro"/>
</dbReference>
<keyword evidence="1" id="KW-0813">Transport</keyword>
<dbReference type="AlphaFoldDB" id="A0A2S1FI32"/>
<keyword evidence="2" id="KW-1003">Cell membrane</keyword>
<dbReference type="FunFam" id="3.40.50.300:FF:000425">
    <property type="entry name" value="Probable ABC transporter, ATP-binding subunit"/>
    <property type="match status" value="1"/>
</dbReference>
<dbReference type="InterPro" id="IPR003593">
    <property type="entry name" value="AAA+_ATPase"/>
</dbReference>
<accession>A0A2S1FI32</accession>
<keyword evidence="3" id="KW-0547">Nucleotide-binding</keyword>
<reference evidence="6" key="1">
    <citation type="submission" date="2018-01" db="EMBL/GenBank/DDBJ databases">
        <title>Plasmids of psychrophilic Polaromonas spp. isolated from Arctic and Antarctic glaciers.</title>
        <authorList>
            <person name="Dziewit L."/>
            <person name="Ciok A."/>
        </authorList>
    </citation>
    <scope>NUCLEOTIDE SEQUENCE</scope>
    <source>
        <plasmid evidence="6">pE10SP1</plasmid>
    </source>
</reference>
<dbReference type="InterPro" id="IPR008995">
    <property type="entry name" value="Mo/tungstate-bd_C_term_dom"/>
</dbReference>
<proteinExistence type="predicted"/>
<dbReference type="SUPFAM" id="SSF52540">
    <property type="entry name" value="P-loop containing nucleoside triphosphate hydrolases"/>
    <property type="match status" value="1"/>
</dbReference>
<dbReference type="InterPro" id="IPR003439">
    <property type="entry name" value="ABC_transporter-like_ATP-bd"/>
</dbReference>
<dbReference type="Pfam" id="PF00005">
    <property type="entry name" value="ABC_tran"/>
    <property type="match status" value="1"/>
</dbReference>
<dbReference type="PROSITE" id="PS00211">
    <property type="entry name" value="ABC_TRANSPORTER_1"/>
    <property type="match status" value="1"/>
</dbReference>
<dbReference type="PROSITE" id="PS50893">
    <property type="entry name" value="ABC_TRANSPORTER_2"/>
    <property type="match status" value="1"/>
</dbReference>
<dbReference type="InterPro" id="IPR050093">
    <property type="entry name" value="ABC_SmlMolc_Importer"/>
</dbReference>
<geneLocation type="plasmid" evidence="6">
    <name>pE10SP1</name>
</geneLocation>
<evidence type="ECO:0000256" key="4">
    <source>
        <dbReference type="ARBA" id="ARBA00022840"/>
    </source>
</evidence>
<keyword evidence="2" id="KW-0472">Membrane</keyword>
<dbReference type="InterPro" id="IPR017871">
    <property type="entry name" value="ABC_transporter-like_CS"/>
</dbReference>
<sequence length="356" mass="38805">MVRWHGTCVVLSMNNRVPAAAIEIIALTKRYGQGKPAVDNINLRIASGSYCCLLGPSGCGKSTTLRMIAGHELASEGDILLENRNITDLPAAQRGTAMMFQSFALFPHLSALDNVAFSLKMKGMRKAERMAQAQDLLDRVAMGQLADRKPAELSGGQQQRVALARALITKPKVLLLDEPLSALDPFLRIQMRAELRRWQKELGLTFIHVTHSQEEAMALADTMVVMNHGVIEQVGSPYEVYNCPASEFVARFMGGHNVIETATGKVGVRTDQLQVVPAADAKANAEHNKMALITDVEYQGTYVLLGLQNPGTSVTASTTAEISVMLSESTFTQRPYAVGETVQLQWRADAAHPLPH</sequence>
<dbReference type="PANTHER" id="PTHR42781:SF4">
    <property type="entry name" value="SPERMIDINE_PUTRESCINE IMPORT ATP-BINDING PROTEIN POTA"/>
    <property type="match status" value="1"/>
</dbReference>
<dbReference type="GO" id="GO:0015697">
    <property type="term" value="P:quaternary ammonium group transport"/>
    <property type="evidence" value="ECO:0007669"/>
    <property type="project" value="UniProtKB-ARBA"/>
</dbReference>
<dbReference type="SUPFAM" id="SSF50331">
    <property type="entry name" value="MOP-like"/>
    <property type="match status" value="1"/>
</dbReference>
<organism evidence="6">
    <name type="scientific">Polaromonas sp. E10S</name>
    <dbReference type="NCBI Taxonomy" id="1840239"/>
    <lineage>
        <taxon>Bacteria</taxon>
        <taxon>Pseudomonadati</taxon>
        <taxon>Pseudomonadota</taxon>
        <taxon>Betaproteobacteria</taxon>
        <taxon>Burkholderiales</taxon>
        <taxon>Comamonadaceae</taxon>
        <taxon>Polaromonas</taxon>
    </lineage>
</organism>
<protein>
    <submittedName>
        <fullName evidence="6">ABC-type Fe3+/spermidine/putrescine transport systems, ATPase component, PotA</fullName>
    </submittedName>
</protein>
<dbReference type="GO" id="GO:0016887">
    <property type="term" value="F:ATP hydrolysis activity"/>
    <property type="evidence" value="ECO:0007669"/>
    <property type="project" value="InterPro"/>
</dbReference>
<dbReference type="GO" id="GO:0005524">
    <property type="term" value="F:ATP binding"/>
    <property type="evidence" value="ECO:0007669"/>
    <property type="project" value="UniProtKB-KW"/>
</dbReference>
<dbReference type="PANTHER" id="PTHR42781">
    <property type="entry name" value="SPERMIDINE/PUTRESCINE IMPORT ATP-BINDING PROTEIN POTA"/>
    <property type="match status" value="1"/>
</dbReference>
<dbReference type="GO" id="GO:0043190">
    <property type="term" value="C:ATP-binding cassette (ABC) transporter complex"/>
    <property type="evidence" value="ECO:0007669"/>
    <property type="project" value="InterPro"/>
</dbReference>
<dbReference type="SMART" id="SM00382">
    <property type="entry name" value="AAA"/>
    <property type="match status" value="1"/>
</dbReference>
<dbReference type="Pfam" id="PF08402">
    <property type="entry name" value="TOBE_2"/>
    <property type="match status" value="1"/>
</dbReference>
<evidence type="ECO:0000259" key="5">
    <source>
        <dbReference type="PROSITE" id="PS50893"/>
    </source>
</evidence>
<dbReference type="InterPro" id="IPR013611">
    <property type="entry name" value="Transp-assoc_OB_typ2"/>
</dbReference>
<dbReference type="InterPro" id="IPR027417">
    <property type="entry name" value="P-loop_NTPase"/>
</dbReference>
<evidence type="ECO:0000313" key="6">
    <source>
        <dbReference type="EMBL" id="AWD71999.1"/>
    </source>
</evidence>
<name>A0A2S1FI32_9BURK</name>
<dbReference type="Gene3D" id="3.40.50.300">
    <property type="entry name" value="P-loop containing nucleotide triphosphate hydrolases"/>
    <property type="match status" value="1"/>
</dbReference>
<feature type="domain" description="ABC transporter" evidence="5">
    <location>
        <begin position="22"/>
        <end position="253"/>
    </location>
</feature>
<keyword evidence="6" id="KW-0614">Plasmid</keyword>
<evidence type="ECO:0000256" key="3">
    <source>
        <dbReference type="ARBA" id="ARBA00022741"/>
    </source>
</evidence>
<keyword evidence="4" id="KW-0067">ATP-binding</keyword>
<gene>
    <name evidence="6" type="ORF">pE10SP1_p065</name>
</gene>